<proteinExistence type="predicted"/>
<organism evidence="2 3">
    <name type="scientific">Pleurodeles waltl</name>
    <name type="common">Iberian ribbed newt</name>
    <dbReference type="NCBI Taxonomy" id="8319"/>
    <lineage>
        <taxon>Eukaryota</taxon>
        <taxon>Metazoa</taxon>
        <taxon>Chordata</taxon>
        <taxon>Craniata</taxon>
        <taxon>Vertebrata</taxon>
        <taxon>Euteleostomi</taxon>
        <taxon>Amphibia</taxon>
        <taxon>Batrachia</taxon>
        <taxon>Caudata</taxon>
        <taxon>Salamandroidea</taxon>
        <taxon>Salamandridae</taxon>
        <taxon>Pleurodelinae</taxon>
        <taxon>Pleurodeles</taxon>
    </lineage>
</organism>
<feature type="signal peptide" evidence="1">
    <location>
        <begin position="1"/>
        <end position="22"/>
    </location>
</feature>
<keyword evidence="1" id="KW-0732">Signal</keyword>
<evidence type="ECO:0000313" key="3">
    <source>
        <dbReference type="Proteomes" id="UP001066276"/>
    </source>
</evidence>
<comment type="caution">
    <text evidence="2">The sequence shown here is derived from an EMBL/GenBank/DDBJ whole genome shotgun (WGS) entry which is preliminary data.</text>
</comment>
<reference evidence="2" key="1">
    <citation type="journal article" date="2022" name="bioRxiv">
        <title>Sequencing and chromosome-scale assembly of the giantPleurodeles waltlgenome.</title>
        <authorList>
            <person name="Brown T."/>
            <person name="Elewa A."/>
            <person name="Iarovenko S."/>
            <person name="Subramanian E."/>
            <person name="Araus A.J."/>
            <person name="Petzold A."/>
            <person name="Susuki M."/>
            <person name="Suzuki K.-i.T."/>
            <person name="Hayashi T."/>
            <person name="Toyoda A."/>
            <person name="Oliveira C."/>
            <person name="Osipova E."/>
            <person name="Leigh N.D."/>
            <person name="Simon A."/>
            <person name="Yun M.H."/>
        </authorList>
    </citation>
    <scope>NUCLEOTIDE SEQUENCE</scope>
    <source>
        <strain evidence="2">20211129_DDA</strain>
        <tissue evidence="2">Liver</tissue>
    </source>
</reference>
<sequence>MSHATQSRVYFYGLLLWPGTLGDEVPPWADSPENKVLPACPVPHEVASIFMACSCGRRAWGMKSYPGLKAEKVKSCLRVPCHTRSRLFLWPVPVAGEPGG</sequence>
<evidence type="ECO:0000256" key="1">
    <source>
        <dbReference type="SAM" id="SignalP"/>
    </source>
</evidence>
<evidence type="ECO:0000313" key="2">
    <source>
        <dbReference type="EMBL" id="KAJ1202828.1"/>
    </source>
</evidence>
<name>A0AAV7VN95_PLEWA</name>
<feature type="chain" id="PRO_5043417604" evidence="1">
    <location>
        <begin position="23"/>
        <end position="100"/>
    </location>
</feature>
<dbReference type="AlphaFoldDB" id="A0AAV7VN95"/>
<gene>
    <name evidence="2" type="ORF">NDU88_006623</name>
</gene>
<dbReference type="Proteomes" id="UP001066276">
    <property type="component" value="Chromosome 2_1"/>
</dbReference>
<keyword evidence="3" id="KW-1185">Reference proteome</keyword>
<dbReference type="EMBL" id="JANPWB010000003">
    <property type="protein sequence ID" value="KAJ1202828.1"/>
    <property type="molecule type" value="Genomic_DNA"/>
</dbReference>
<accession>A0AAV7VN95</accession>
<protein>
    <submittedName>
        <fullName evidence="2">Uncharacterized protein</fullName>
    </submittedName>
</protein>